<proteinExistence type="predicted"/>
<dbReference type="Proteomes" id="UP000222072">
    <property type="component" value="Segment"/>
</dbReference>
<keyword evidence="2" id="KW-1185">Reference proteome</keyword>
<reference evidence="1 2" key="1">
    <citation type="journal article" date="2017" name="BMC Genomics">
        <title>Three novel Pseudomonas phages isolated from composting provide insights into the evolution and diversity of tailed phages.</title>
        <authorList>
            <person name="Amgarten D."/>
            <person name="Martins L.F."/>
            <person name="Lombardi K.C."/>
            <person name="Antunes L.P."/>
            <person name="de Souza A.P.S."/>
            <person name="Nicastro G.G."/>
            <person name="Kitajima E.W."/>
            <person name="Quaggio R.B."/>
            <person name="Upton C."/>
            <person name="Setubal J.C."/>
            <person name="da Silva A.M."/>
        </authorList>
    </citation>
    <scope>NUCLEOTIDE SEQUENCE [LARGE SCALE GENOMIC DNA]</scope>
</reference>
<sequence>MSSIRSTVAALNNGIQGFIRSSGSLLNGAATRIAAYLETENEIYEQTREIDIEQRVTSRVAEFYDFETMLNDKYGAAGTERINQLREQFAAKAQARLEKSSK</sequence>
<protein>
    <submittedName>
        <fullName evidence="1">Uncharacterized protein</fullName>
    </submittedName>
</protein>
<organism evidence="1 2">
    <name type="scientific">Pseudomonas phage ZC03</name>
    <dbReference type="NCBI Taxonomy" id="1622115"/>
    <lineage>
        <taxon>Viruses</taxon>
        <taxon>Duplodnaviria</taxon>
        <taxon>Heunggongvirae</taxon>
        <taxon>Uroviricota</taxon>
        <taxon>Caudoviricetes</taxon>
        <taxon>Schitoviridae</taxon>
        <taxon>Zicotriavirus</taxon>
        <taxon>Zicotriavirus ZC03</taxon>
    </lineage>
</organism>
<gene>
    <name evidence="1" type="ORF">ZC03_048</name>
</gene>
<name>A0A1L2C9A4_9CAUD</name>
<evidence type="ECO:0000313" key="2">
    <source>
        <dbReference type="Proteomes" id="UP000222072"/>
    </source>
</evidence>
<evidence type="ECO:0000313" key="1">
    <source>
        <dbReference type="EMBL" id="AMD43425.1"/>
    </source>
</evidence>
<accession>A0A1L2C9A4</accession>
<dbReference type="EMBL" id="KU356690">
    <property type="protein sequence ID" value="AMD43425.1"/>
    <property type="molecule type" value="Genomic_DNA"/>
</dbReference>